<dbReference type="CDD" id="cd00383">
    <property type="entry name" value="trans_reg_C"/>
    <property type="match status" value="1"/>
</dbReference>
<evidence type="ECO:0000256" key="2">
    <source>
        <dbReference type="PROSITE-ProRule" id="PRU01091"/>
    </source>
</evidence>
<reference evidence="4" key="1">
    <citation type="submission" date="2020-04" db="EMBL/GenBank/DDBJ databases">
        <authorList>
            <person name="Zhang T."/>
        </authorList>
    </citation>
    <scope>NUCLEOTIDE SEQUENCE</scope>
    <source>
        <strain evidence="4">HKST-UBA03</strain>
    </source>
</reference>
<dbReference type="InterPro" id="IPR027417">
    <property type="entry name" value="P-loop_NTPase"/>
</dbReference>
<gene>
    <name evidence="4" type="ORF">KC614_00440</name>
</gene>
<keyword evidence="1 2" id="KW-0238">DNA-binding</keyword>
<dbReference type="InterPro" id="IPR016032">
    <property type="entry name" value="Sig_transdc_resp-reg_C-effctor"/>
</dbReference>
<dbReference type="AlphaFoldDB" id="A0A955LJZ0"/>
<organism evidence="4 5">
    <name type="scientific">candidate division WWE3 bacterium</name>
    <dbReference type="NCBI Taxonomy" id="2053526"/>
    <lineage>
        <taxon>Bacteria</taxon>
        <taxon>Katanobacteria</taxon>
    </lineage>
</organism>
<dbReference type="SUPFAM" id="SSF52540">
    <property type="entry name" value="P-loop containing nucleoside triphosphate hydrolases"/>
    <property type="match status" value="1"/>
</dbReference>
<dbReference type="EMBL" id="JAGQKZ010000002">
    <property type="protein sequence ID" value="MCA9391657.1"/>
    <property type="molecule type" value="Genomic_DNA"/>
</dbReference>
<sequence>MQRELKYPKWYHYDIYESLKGRIFSSESFSIAGLPGSGRTAALRVLCFNKGIQAEHFPNHKVLFVFSDTRGLGSVEERDYYRILYDDLLTAMGLPPDTSGNVDAYQTLSKLRASLSKAVSEYDRVVFACNRFFVLGGDLARVQLQLSLLRDAFKDSVVFIISLEHPQQEVNQDTEKALHPLATSTYFMPLLSHDEMERSLKLYLGFYSLNAPKDRLGVIAELSGGHPGLANLLLRLFARSPVASKASVGQLLQEPTLVNELERITRYFTDEQRSHLVRLAQVSDVSELWPTVSEDRVLVETGLVNKEAGVAIPLLKRYLVGSVHVPNARFDINGGRVFLDSKELEGLSLTEFRIIEHLVRNTGKIVTRDELAAIISPDSEGAGVSNESIDQYISRLRKKISLISDGEIIKTVFGRGYMVD</sequence>
<dbReference type="InterPro" id="IPR001867">
    <property type="entry name" value="OmpR/PhoB-type_DNA-bd"/>
</dbReference>
<dbReference type="Proteomes" id="UP000751518">
    <property type="component" value="Unassembled WGS sequence"/>
</dbReference>
<dbReference type="SUPFAM" id="SSF46894">
    <property type="entry name" value="C-terminal effector domain of the bipartite response regulators"/>
    <property type="match status" value="1"/>
</dbReference>
<proteinExistence type="predicted"/>
<comment type="caution">
    <text evidence="4">The sequence shown here is derived from an EMBL/GenBank/DDBJ whole genome shotgun (WGS) entry which is preliminary data.</text>
</comment>
<dbReference type="Gene3D" id="1.10.10.10">
    <property type="entry name" value="Winged helix-like DNA-binding domain superfamily/Winged helix DNA-binding domain"/>
    <property type="match status" value="1"/>
</dbReference>
<evidence type="ECO:0000313" key="5">
    <source>
        <dbReference type="Proteomes" id="UP000751518"/>
    </source>
</evidence>
<accession>A0A955LJZ0</accession>
<evidence type="ECO:0000313" key="4">
    <source>
        <dbReference type="EMBL" id="MCA9391657.1"/>
    </source>
</evidence>
<dbReference type="InterPro" id="IPR036388">
    <property type="entry name" value="WH-like_DNA-bd_sf"/>
</dbReference>
<reference evidence="4" key="2">
    <citation type="journal article" date="2021" name="Microbiome">
        <title>Successional dynamics and alternative stable states in a saline activated sludge microbial community over 9 years.</title>
        <authorList>
            <person name="Wang Y."/>
            <person name="Ye J."/>
            <person name="Ju F."/>
            <person name="Liu L."/>
            <person name="Boyd J.A."/>
            <person name="Deng Y."/>
            <person name="Parks D.H."/>
            <person name="Jiang X."/>
            <person name="Yin X."/>
            <person name="Woodcroft B.J."/>
            <person name="Tyson G.W."/>
            <person name="Hugenholtz P."/>
            <person name="Polz M.F."/>
            <person name="Zhang T."/>
        </authorList>
    </citation>
    <scope>NUCLEOTIDE SEQUENCE</scope>
    <source>
        <strain evidence="4">HKST-UBA03</strain>
    </source>
</reference>
<dbReference type="PROSITE" id="PS51755">
    <property type="entry name" value="OMPR_PHOB"/>
    <property type="match status" value="1"/>
</dbReference>
<name>A0A955LJZ0_UNCKA</name>
<evidence type="ECO:0000259" key="3">
    <source>
        <dbReference type="PROSITE" id="PS51755"/>
    </source>
</evidence>
<dbReference type="GO" id="GO:0003677">
    <property type="term" value="F:DNA binding"/>
    <property type="evidence" value="ECO:0007669"/>
    <property type="project" value="UniProtKB-UniRule"/>
</dbReference>
<protein>
    <submittedName>
        <fullName evidence="4">Winged helix-turn-helix transcriptional regulator</fullName>
    </submittedName>
</protein>
<feature type="domain" description="OmpR/PhoB-type" evidence="3">
    <location>
        <begin position="320"/>
        <end position="420"/>
    </location>
</feature>
<dbReference type="Pfam" id="PF00486">
    <property type="entry name" value="Trans_reg_C"/>
    <property type="match status" value="1"/>
</dbReference>
<feature type="DNA-binding region" description="OmpR/PhoB-type" evidence="2">
    <location>
        <begin position="320"/>
        <end position="420"/>
    </location>
</feature>
<evidence type="ECO:0000256" key="1">
    <source>
        <dbReference type="ARBA" id="ARBA00023125"/>
    </source>
</evidence>
<dbReference type="GO" id="GO:0006355">
    <property type="term" value="P:regulation of DNA-templated transcription"/>
    <property type="evidence" value="ECO:0007669"/>
    <property type="project" value="InterPro"/>
</dbReference>
<dbReference type="SMART" id="SM00862">
    <property type="entry name" value="Trans_reg_C"/>
    <property type="match status" value="1"/>
</dbReference>
<dbReference type="GO" id="GO:0000160">
    <property type="term" value="P:phosphorelay signal transduction system"/>
    <property type="evidence" value="ECO:0007669"/>
    <property type="project" value="InterPro"/>
</dbReference>